<feature type="domain" description="Orc1-like AAA ATPase" evidence="5">
    <location>
        <begin position="289"/>
        <end position="422"/>
    </location>
</feature>
<evidence type="ECO:0000256" key="1">
    <source>
        <dbReference type="ARBA" id="ARBA00022574"/>
    </source>
</evidence>
<dbReference type="GeneID" id="91486197"/>
<dbReference type="SMART" id="SM00320">
    <property type="entry name" value="WD40"/>
    <property type="match status" value="11"/>
</dbReference>
<evidence type="ECO:0000313" key="6">
    <source>
        <dbReference type="EMBL" id="ADH69043.1"/>
    </source>
</evidence>
<dbReference type="OrthoDB" id="218695at2"/>
<dbReference type="InterPro" id="IPR041664">
    <property type="entry name" value="AAA_16"/>
</dbReference>
<dbReference type="Gene3D" id="3.40.50.300">
    <property type="entry name" value="P-loop containing nucleotide triphosphate hydrolases"/>
    <property type="match status" value="1"/>
</dbReference>
<protein>
    <submittedName>
        <fullName evidence="6">Peptidase C14 caspase catalytic subunit p20</fullName>
    </submittedName>
</protein>
<dbReference type="Pfam" id="PF00400">
    <property type="entry name" value="WD40"/>
    <property type="match status" value="7"/>
</dbReference>
<dbReference type="Pfam" id="PF13191">
    <property type="entry name" value="AAA_16"/>
    <property type="match status" value="1"/>
</dbReference>
<feature type="repeat" description="WD" evidence="3">
    <location>
        <begin position="889"/>
        <end position="932"/>
    </location>
</feature>
<dbReference type="Gene3D" id="3.40.50.1460">
    <property type="match status" value="1"/>
</dbReference>
<evidence type="ECO:0000313" key="7">
    <source>
        <dbReference type="Proteomes" id="UP000002219"/>
    </source>
</evidence>
<dbReference type="InterPro" id="IPR019775">
    <property type="entry name" value="WD40_repeat_CS"/>
</dbReference>
<dbReference type="PROSITE" id="PS50294">
    <property type="entry name" value="WD_REPEATS_REGION"/>
    <property type="match status" value="3"/>
</dbReference>
<dbReference type="HOGENOM" id="CLU_002396_0_0_11"/>
<dbReference type="SUPFAM" id="SSF52129">
    <property type="entry name" value="Caspase-like"/>
    <property type="match status" value="1"/>
</dbReference>
<dbReference type="InterPro" id="IPR011047">
    <property type="entry name" value="Quinoprotein_ADH-like_sf"/>
</dbReference>
<dbReference type="STRING" id="446468.Ndas_3644"/>
<accession>D7B522</accession>
<dbReference type="EMBL" id="CP002040">
    <property type="protein sequence ID" value="ADH69043.1"/>
    <property type="molecule type" value="Genomic_DNA"/>
</dbReference>
<feature type="repeat" description="WD" evidence="3">
    <location>
        <begin position="1166"/>
        <end position="1199"/>
    </location>
</feature>
<dbReference type="eggNOG" id="COG1520">
    <property type="taxonomic scope" value="Bacteria"/>
</dbReference>
<organism evidence="6 7">
    <name type="scientific">Nocardiopsis dassonvillei (strain ATCC 23218 / DSM 43111 / CIP 107115 / JCM 7437 / KCTC 9190 / NBRC 14626 / NCTC 10488 / NRRL B-5397 / IMRU 509)</name>
    <name type="common">Actinomadura dassonvillei</name>
    <dbReference type="NCBI Taxonomy" id="446468"/>
    <lineage>
        <taxon>Bacteria</taxon>
        <taxon>Bacillati</taxon>
        <taxon>Actinomycetota</taxon>
        <taxon>Actinomycetes</taxon>
        <taxon>Streptosporangiales</taxon>
        <taxon>Nocardiopsidaceae</taxon>
        <taxon>Nocardiopsis</taxon>
    </lineage>
</organism>
<dbReference type="SUPFAM" id="SSF52540">
    <property type="entry name" value="P-loop containing nucleoside triphosphate hydrolases"/>
    <property type="match status" value="1"/>
</dbReference>
<dbReference type="InterPro" id="IPR015943">
    <property type="entry name" value="WD40/YVTN_repeat-like_dom_sf"/>
</dbReference>
<sequence length="1740" mass="187585">MPSGTGRRFFLAVGVSRYQHLSREEQLTGVGEDVLAVRNLFTGFGYESVLEGIGDYGSANDIREKIRRWVADVELGEEDVVVLYFAGHGYAPDRDRHYLCCWDTREDTPASTALATEDLVRILCEGRLRRLLLILDTCAAGAGASDAAGIALNTLAYRLTGGDVSTSVCFLSSARAKDLAQDGAFAPALREAVETATERAGQRQPYLDLASVVQHVNDHFAENGVPQRAELAKGAGTGLDPFLPNDSYRADLPSEGTDLDFQRQAAELAEHYGPRSRGVEFESEQGRYFSGREWVLRDLVSWMTSPEGDGRGRIVTGKPGCGKSAVLGRVVTVSDREYRERLGLAESSDDTLVPVGTVTAAVHARHKRLEEIVERVSTALGSRARTPSAAGLLQELAQRARVSERPLVIVVDALDEAGSASTADFVGRGEPRRIARELLRPMAEIPGVRLLVGTRRELVRALESVMTVIDLDTHPADTEADIRGYVRQVLLASDEADTRTPYRDRPELADRVARGVAGRAAGVFLVARLTARSLRKEPTPIDTSVSGWQRTLPSGVGEAFDDYLARFGEEEDRVRRLLTPLAFAEGQGLPRGSTWAAMAAGLSDAECSDADISEVLRFASDYVAEVVEGERSVYRLYHQALADHLRASYNGRGDATRAQERIVAALLGTVPGRLDGQGPDWFSASAYVRAHLATHASDTGHLDALVADPVFLLAAGQLPLMRVLGRVSGEEAQAARTAYEQVAHRLSERYPLKDRTSDLQLSARRCGADALAERIDKSGLPSTWTTRWAWWSTSGAHRQLVGHTKEVVCVATTALDGHRVAVTGSADRTVRIWDLSTQSQLGDPLALPVRPTCLTLGELDEYSVALVGGIDGRLRIVDLSTSRVLGEQWEAHTNLVTDVAMATFRGRTFALTSSQDGTARLWDLDTRSPLGGPLAAHRSSVNAAALAPVGDRLLGVTGGTDRRAYVWDLTALLDDPRAEVLGDAFVAHTAEVSTLLLTDTPEGPVVLSGDEEGMLNRWNPLNRQQIGEPTSVHPHVMPVRAGVRSIDAGGFGERRVVLTSGWEDARVWDLETMRQQGHPLRGHTQALNQAVLTSQADGVFAVTVSDDRTARVWDLAADQPETGHVETINAVTAAVHAGQSYAATGGAEGMLCVWDLEELRGIARPLESHHGAIRAVAMTSVDGDLVAVTGGDDTSLRVWHPLRGRECVRHLTGHTNAVTCLQTVELNGRSLVVSGSEDGTIRLWDLGTGADVVSPLTGQIGGIHEMRARVDAGVLRLLVRTTQDYLYLWSWEGRPATLPERVVGRESWDEALDRGTIGIGFVRGTPVALTTSGANDLCCYSVEHWQPVGRALEGWGVQLLNFGARVTNDGHTAVLDADRRLHLGDLLAGERLGRPLLSSENGLIKGVFTETATGLGFLSVQNAQARLWDVATTSPVGEAFSGLDHQLRGVSVDGAQGRVHTMGADGTLRAHDADTGHLAHPLLTSQERGSRLCRVSDTTHLVQRWRWMELVDTAAGEAVASFHEQDLAPLTEFAVHDLDGRTVVVTTGKDARLHVWDLAERTRVGEPLGGHTAIVRNIRTVRIGDRHLLASASADGTVRVWDLRTREPVAGPFGDAGTRLRAVDIADTGDGGLLVGGGDKGPLLAWNTRNWSRTALPVPDLVDGVRTIRIARVAGVPLVVVSDLQGVIRAWNHAAGTMVGEIGVGSLVHDLSVTPDGNLYAATDSGLVALRLNTDSLTRL</sequence>
<dbReference type="InterPro" id="IPR036322">
    <property type="entry name" value="WD40_repeat_dom_sf"/>
</dbReference>
<proteinExistence type="predicted"/>
<reference evidence="6 7" key="1">
    <citation type="journal article" date="2010" name="Stand. Genomic Sci.">
        <title>Complete genome sequence of Nocardiopsis dassonvillei type strain (IMRU 509).</title>
        <authorList>
            <person name="Sun H."/>
            <person name="Lapidus A."/>
            <person name="Nolan M."/>
            <person name="Lucas S."/>
            <person name="Del Rio T.G."/>
            <person name="Tice H."/>
            <person name="Cheng J.F."/>
            <person name="Tapia R."/>
            <person name="Han C."/>
            <person name="Goodwin L."/>
            <person name="Pitluck S."/>
            <person name="Pagani I."/>
            <person name="Ivanova N."/>
            <person name="Mavromatis K."/>
            <person name="Mikhailova N."/>
            <person name="Pati A."/>
            <person name="Chen A."/>
            <person name="Palaniappan K."/>
            <person name="Land M."/>
            <person name="Hauser L."/>
            <person name="Chang Y.J."/>
            <person name="Jeffries C.D."/>
            <person name="Djao O.D."/>
            <person name="Rohde M."/>
            <person name="Sikorski J."/>
            <person name="Goker M."/>
            <person name="Woyke T."/>
            <person name="Bristow J."/>
            <person name="Eisen J.A."/>
            <person name="Markowitz V."/>
            <person name="Hugenholtz P."/>
            <person name="Kyrpides N.C."/>
            <person name="Klenk H.P."/>
        </authorList>
    </citation>
    <scope>NUCLEOTIDE SEQUENCE [LARGE SCALE GENOMIC DNA]</scope>
    <source>
        <strain evidence="7">ATCC 23218 / DSM 43111 / CIP 107115 / JCM 7437 / KCTC 9190 / NBRC 14626 / NCTC 10488 / NRRL B-5397 / IMRU 509</strain>
    </source>
</reference>
<dbReference type="GO" id="GO:0004197">
    <property type="term" value="F:cysteine-type endopeptidase activity"/>
    <property type="evidence" value="ECO:0007669"/>
    <property type="project" value="InterPro"/>
</dbReference>
<dbReference type="RefSeq" id="WP_013154650.1">
    <property type="nucleotide sequence ID" value="NC_014210.1"/>
</dbReference>
<feature type="domain" description="Peptidase C14 caspase" evidence="4">
    <location>
        <begin position="8"/>
        <end position="223"/>
    </location>
</feature>
<evidence type="ECO:0000256" key="3">
    <source>
        <dbReference type="PROSITE-ProRule" id="PRU00221"/>
    </source>
</evidence>
<dbReference type="InterPro" id="IPR029030">
    <property type="entry name" value="Caspase-like_dom_sf"/>
</dbReference>
<dbReference type="GO" id="GO:0006508">
    <property type="term" value="P:proteolysis"/>
    <property type="evidence" value="ECO:0007669"/>
    <property type="project" value="InterPro"/>
</dbReference>
<feature type="repeat" description="WD" evidence="3">
    <location>
        <begin position="800"/>
        <end position="843"/>
    </location>
</feature>
<evidence type="ECO:0000256" key="2">
    <source>
        <dbReference type="ARBA" id="ARBA00022737"/>
    </source>
</evidence>
<dbReference type="InterPro" id="IPR001680">
    <property type="entry name" value="WD40_rpt"/>
</dbReference>
<evidence type="ECO:0000259" key="4">
    <source>
        <dbReference type="Pfam" id="PF00656"/>
    </source>
</evidence>
<feature type="repeat" description="WD" evidence="3">
    <location>
        <begin position="1568"/>
        <end position="1611"/>
    </location>
</feature>
<evidence type="ECO:0000259" key="5">
    <source>
        <dbReference type="Pfam" id="PF13191"/>
    </source>
</evidence>
<dbReference type="Pfam" id="PF00656">
    <property type="entry name" value="Peptidase_C14"/>
    <property type="match status" value="1"/>
</dbReference>
<keyword evidence="2" id="KW-0677">Repeat</keyword>
<dbReference type="SUPFAM" id="SSF50998">
    <property type="entry name" value="Quinoprotein alcohol dehydrogenase-like"/>
    <property type="match status" value="2"/>
</dbReference>
<keyword evidence="7" id="KW-1185">Reference proteome</keyword>
<dbReference type="InterPro" id="IPR027417">
    <property type="entry name" value="P-loop_NTPase"/>
</dbReference>
<feature type="repeat" description="WD" evidence="3">
    <location>
        <begin position="1211"/>
        <end position="1254"/>
    </location>
</feature>
<dbReference type="PANTHER" id="PTHR44019:SF8">
    <property type="entry name" value="POC1 CENTRIOLAR PROTEIN HOMOLOG"/>
    <property type="match status" value="1"/>
</dbReference>
<dbReference type="CDD" id="cd00200">
    <property type="entry name" value="WD40"/>
    <property type="match status" value="1"/>
</dbReference>
<gene>
    <name evidence="6" type="ordered locus">Ndas_3644</name>
</gene>
<dbReference type="InterPro" id="IPR011600">
    <property type="entry name" value="Pept_C14_caspase"/>
</dbReference>
<name>D7B522_NOCDD</name>
<dbReference type="eggNOG" id="COG2319">
    <property type="taxonomic scope" value="Bacteria"/>
</dbReference>
<dbReference type="PROSITE" id="PS50082">
    <property type="entry name" value="WD_REPEATS_2"/>
    <property type="match status" value="7"/>
</dbReference>
<dbReference type="InterPro" id="IPR020472">
    <property type="entry name" value="WD40_PAC1"/>
</dbReference>
<feature type="repeat" description="WD" evidence="3">
    <location>
        <begin position="934"/>
        <end position="969"/>
    </location>
</feature>
<dbReference type="SUPFAM" id="SSF50978">
    <property type="entry name" value="WD40 repeat-like"/>
    <property type="match status" value="2"/>
</dbReference>
<feature type="repeat" description="WD" evidence="3">
    <location>
        <begin position="1080"/>
        <end position="1115"/>
    </location>
</feature>
<keyword evidence="1 3" id="KW-0853">WD repeat</keyword>
<dbReference type="KEGG" id="nda:Ndas_3644"/>
<dbReference type="Gene3D" id="2.130.10.10">
    <property type="entry name" value="YVTN repeat-like/Quinoprotein amine dehydrogenase"/>
    <property type="match status" value="5"/>
</dbReference>
<dbReference type="InterPro" id="IPR050505">
    <property type="entry name" value="WDR55/POC1"/>
</dbReference>
<dbReference type="Proteomes" id="UP000002219">
    <property type="component" value="Chromosome 1"/>
</dbReference>
<dbReference type="PRINTS" id="PR00320">
    <property type="entry name" value="GPROTEINBRPT"/>
</dbReference>
<dbReference type="PROSITE" id="PS00678">
    <property type="entry name" value="WD_REPEATS_1"/>
    <property type="match status" value="5"/>
</dbReference>
<dbReference type="PANTHER" id="PTHR44019">
    <property type="entry name" value="WD REPEAT-CONTAINING PROTEIN 55"/>
    <property type="match status" value="1"/>
</dbReference>
<dbReference type="eggNOG" id="COG4249">
    <property type="taxonomic scope" value="Bacteria"/>
</dbReference>